<evidence type="ECO:0000313" key="2">
    <source>
        <dbReference type="RefSeq" id="XP_022834357.1"/>
    </source>
</evidence>
<dbReference type="RefSeq" id="XP_022834357.1">
    <property type="nucleotide sequence ID" value="XM_022978589.1"/>
</dbReference>
<dbReference type="AlphaFoldDB" id="A0A9J7ESX9"/>
<protein>
    <submittedName>
        <fullName evidence="2">Uncharacterized protein C1orf112-like</fullName>
    </submittedName>
</protein>
<sequence length="891" mass="103078">MDNSQSSDFLSESTDIFCNSPEDSVIVDTASYESLVLKTKASFSNSRIEIKKSTFSVYFSKLIDDCGICVSQSLDLITQFLSNTNIKQNKLKEYMTDAICLLQLLSDLIKQVIETMSMSCCAMKSFPTATGRIIMLVFSHCKDSESIYGSQLNCVEKQLKDLFRTCHELQLTYLMVFEKHFIFDLTEKEEKDILIEALDINLKIGEIVESLDVKTMAEQWKAYTVICDKYSNCLMDKKIYSNCSKVLTAMVANNMKIALEESQEEKVVIRSLKVSSFVLKILLRVCNTFRHAVMKDYTPIVELLLYIHVNNDAYLQTMRGKSVQFVTLVNNNVTAPAHLLLTELIMDDKLLQTIYNYNVNEIRSDDKLLGLVLVTLSVMKIVAQRSGDQTLQVPKHKLINLVYNFLPYCHVWFNMGLKFKCEKANRQYQTYGLYEHLLVHMVALCTTMNNEEINILEKKMLESLLSTECYSAMFSANLWVLLARMTSRQYLHTQVITLCKIYQKLENNRQFVDSPQKVHITHTLSRLFEIMHNEDKIKVYHMFSIKEERNICLWASLRLSDLSNDTQLDSEMFVMENLQMEMQRLTTDEYCINIYELIKLMHLASTCTIISRETDMESILLHLWAKACPKNITDIVKHIENRTKWYYKYIEALIALTYSMEHIFHSSSYNLIKVLHIICSIVQSGCKELKLLLINILCKLANFEAYDMNKSVADSILTRALNDLLQENDVTVKNKLFNMMRVHRSVRLDQIVSKIVKENSSLKETWSCFIRRGRLKNEDVHIKEHLLSAMDYKYSHKCIGDGNLRDPGSVTMQKSLSNNFDLVDMDSLFDAESDTEPACKKAKLNTNEVEQIICRLETDASSLCKIKENIFTNEYLNRIKNVCNKLNNILE</sequence>
<name>A0A9J7ESX9_SPOLT</name>
<dbReference type="Pfam" id="PF14868">
    <property type="entry name" value="DUF4487"/>
    <property type="match status" value="1"/>
</dbReference>
<evidence type="ECO:0000313" key="1">
    <source>
        <dbReference type="Proteomes" id="UP000301870"/>
    </source>
</evidence>
<organism evidence="1 2">
    <name type="scientific">Spodoptera litura</name>
    <name type="common">Asian cotton leafworm</name>
    <dbReference type="NCBI Taxonomy" id="69820"/>
    <lineage>
        <taxon>Eukaryota</taxon>
        <taxon>Metazoa</taxon>
        <taxon>Ecdysozoa</taxon>
        <taxon>Arthropoda</taxon>
        <taxon>Hexapoda</taxon>
        <taxon>Insecta</taxon>
        <taxon>Pterygota</taxon>
        <taxon>Neoptera</taxon>
        <taxon>Endopterygota</taxon>
        <taxon>Lepidoptera</taxon>
        <taxon>Glossata</taxon>
        <taxon>Ditrysia</taxon>
        <taxon>Noctuoidea</taxon>
        <taxon>Noctuidae</taxon>
        <taxon>Amphipyrinae</taxon>
        <taxon>Spodoptera</taxon>
    </lineage>
</organism>
<proteinExistence type="predicted"/>
<dbReference type="Proteomes" id="UP000301870">
    <property type="component" value="Chromosome 1"/>
</dbReference>
<dbReference type="GeneID" id="111362042"/>
<keyword evidence="1" id="KW-1185">Reference proteome</keyword>
<dbReference type="InterPro" id="IPR027902">
    <property type="entry name" value="DUF4487"/>
</dbReference>
<gene>
    <name evidence="2" type="primary">LOC111362042</name>
</gene>
<reference evidence="2" key="1">
    <citation type="submission" date="2025-08" db="UniProtKB">
        <authorList>
            <consortium name="RefSeq"/>
        </authorList>
    </citation>
    <scope>IDENTIFICATION</scope>
    <source>
        <strain evidence="2">Ishihara</strain>
        <tissue evidence="2">Whole body</tissue>
    </source>
</reference>
<dbReference type="PANTHER" id="PTHR16071:SF2">
    <property type="entry name" value="FIGNL1-INTERACTING REGULATOR OF RECOMBINATION AND MITOSIS"/>
    <property type="match status" value="1"/>
</dbReference>
<dbReference type="PANTHER" id="PTHR16071">
    <property type="entry name" value="CHROMOSOME 1 OPEN READING FRAME 112"/>
    <property type="match status" value="1"/>
</dbReference>
<accession>A0A9J7ESX9</accession>
<dbReference type="OrthoDB" id="6088000at2759"/>
<dbReference type="KEGG" id="sliu:111362042"/>